<dbReference type="Proteomes" id="UP000236721">
    <property type="component" value="Unassembled WGS sequence"/>
</dbReference>
<reference evidence="2" key="1">
    <citation type="submission" date="2016-10" db="EMBL/GenBank/DDBJ databases">
        <authorList>
            <person name="Varghese N."/>
            <person name="Submissions S."/>
        </authorList>
    </citation>
    <scope>NUCLEOTIDE SEQUENCE [LARGE SCALE GENOMIC DNA]</scope>
    <source>
        <strain evidence="2">CGMCC 1.7062</strain>
    </source>
</reference>
<dbReference type="EMBL" id="FNVG01000005">
    <property type="protein sequence ID" value="SEF94307.1"/>
    <property type="molecule type" value="Genomic_DNA"/>
</dbReference>
<organism evidence="1 2">
    <name type="scientific">Vibrio hangzhouensis</name>
    <dbReference type="NCBI Taxonomy" id="462991"/>
    <lineage>
        <taxon>Bacteria</taxon>
        <taxon>Pseudomonadati</taxon>
        <taxon>Pseudomonadota</taxon>
        <taxon>Gammaproteobacteria</taxon>
        <taxon>Vibrionales</taxon>
        <taxon>Vibrionaceae</taxon>
        <taxon>Vibrio</taxon>
    </lineage>
</organism>
<evidence type="ECO:0000313" key="1">
    <source>
        <dbReference type="EMBL" id="SEF94307.1"/>
    </source>
</evidence>
<gene>
    <name evidence="1" type="ORF">SAMN04488244_105128</name>
</gene>
<name>A0A1H5W676_9VIBR</name>
<protein>
    <submittedName>
        <fullName evidence="1">Uncharacterized protein</fullName>
    </submittedName>
</protein>
<keyword evidence="2" id="KW-1185">Reference proteome</keyword>
<proteinExistence type="predicted"/>
<dbReference type="OrthoDB" id="1495423at2"/>
<dbReference type="AlphaFoldDB" id="A0A1H5W676"/>
<dbReference type="RefSeq" id="WP_103879633.1">
    <property type="nucleotide sequence ID" value="NZ_FNVG01000005.1"/>
</dbReference>
<accession>A0A1H5W676</accession>
<evidence type="ECO:0000313" key="2">
    <source>
        <dbReference type="Proteomes" id="UP000236721"/>
    </source>
</evidence>
<sequence length="112" mass="12347">MPVAVCFITPELKLRQSQTPDMVEVWSRHSGIGASEMTVTLIPSEQQFGKPYAVISHLYLPSVWAEEQVTSLQLGLASALVDCFAIDESQVLIMTSMIESGLVVEGGREIHW</sequence>